<evidence type="ECO:0000256" key="1">
    <source>
        <dbReference type="ARBA" id="ARBA00001936"/>
    </source>
</evidence>
<dbReference type="Pfam" id="PF00293">
    <property type="entry name" value="NUDIX"/>
    <property type="match status" value="1"/>
</dbReference>
<evidence type="ECO:0000259" key="7">
    <source>
        <dbReference type="PROSITE" id="PS51462"/>
    </source>
</evidence>
<dbReference type="PANTHER" id="PTHR12992">
    <property type="entry name" value="NUDIX HYDROLASE"/>
    <property type="match status" value="1"/>
</dbReference>
<dbReference type="InterPro" id="IPR015797">
    <property type="entry name" value="NUDIX_hydrolase-like_dom_sf"/>
</dbReference>
<name>A0ABS2G579_9FIRM</name>
<dbReference type="RefSeq" id="WP_205132503.1">
    <property type="nucleotide sequence ID" value="NZ_JACSNT010000001.1"/>
</dbReference>
<dbReference type="CDD" id="cd03426">
    <property type="entry name" value="NUDIX_CoAse_Nudt7"/>
    <property type="match status" value="1"/>
</dbReference>
<dbReference type="PANTHER" id="PTHR12992:SF11">
    <property type="entry name" value="MITOCHONDRIAL COENZYME A DIPHOSPHATASE NUDT8"/>
    <property type="match status" value="1"/>
</dbReference>
<protein>
    <submittedName>
        <fullName evidence="8">CoA pyrophosphatase</fullName>
    </submittedName>
</protein>
<dbReference type="InterPro" id="IPR000086">
    <property type="entry name" value="NUDIX_hydrolase_dom"/>
</dbReference>
<keyword evidence="6" id="KW-0464">Manganese</keyword>
<dbReference type="PROSITE" id="PS51462">
    <property type="entry name" value="NUDIX"/>
    <property type="match status" value="1"/>
</dbReference>
<comment type="cofactor">
    <cofactor evidence="1">
        <name>Mn(2+)</name>
        <dbReference type="ChEBI" id="CHEBI:29035"/>
    </cofactor>
</comment>
<accession>A0ABS2G579</accession>
<evidence type="ECO:0000256" key="3">
    <source>
        <dbReference type="ARBA" id="ARBA00022723"/>
    </source>
</evidence>
<comment type="caution">
    <text evidence="8">The sequence shown here is derived from an EMBL/GenBank/DDBJ whole genome shotgun (WGS) entry which is preliminary data.</text>
</comment>
<organism evidence="8 9">
    <name type="scientific">Anaerotignum lactatifermentans</name>
    <dbReference type="NCBI Taxonomy" id="160404"/>
    <lineage>
        <taxon>Bacteria</taxon>
        <taxon>Bacillati</taxon>
        <taxon>Bacillota</taxon>
        <taxon>Clostridia</taxon>
        <taxon>Lachnospirales</taxon>
        <taxon>Anaerotignaceae</taxon>
        <taxon>Anaerotignum</taxon>
    </lineage>
</organism>
<evidence type="ECO:0000313" key="8">
    <source>
        <dbReference type="EMBL" id="MBM6876581.1"/>
    </source>
</evidence>
<keyword evidence="9" id="KW-1185">Reference proteome</keyword>
<keyword evidence="4" id="KW-0378">Hydrolase</keyword>
<comment type="cofactor">
    <cofactor evidence="2">
        <name>Mg(2+)</name>
        <dbReference type="ChEBI" id="CHEBI:18420"/>
    </cofactor>
</comment>
<dbReference type="Gene3D" id="3.90.79.10">
    <property type="entry name" value="Nucleoside Triphosphate Pyrophosphohydrolase"/>
    <property type="match status" value="1"/>
</dbReference>
<evidence type="ECO:0000256" key="6">
    <source>
        <dbReference type="ARBA" id="ARBA00023211"/>
    </source>
</evidence>
<dbReference type="PROSITE" id="PS00893">
    <property type="entry name" value="NUDIX_BOX"/>
    <property type="match status" value="1"/>
</dbReference>
<keyword evidence="5" id="KW-0460">Magnesium</keyword>
<dbReference type="SUPFAM" id="SSF55811">
    <property type="entry name" value="Nudix"/>
    <property type="match status" value="1"/>
</dbReference>
<reference evidence="8 9" key="1">
    <citation type="journal article" date="2021" name="Sci. Rep.">
        <title>The distribution of antibiotic resistance genes in chicken gut microbiota commensals.</title>
        <authorList>
            <person name="Juricova H."/>
            <person name="Matiasovicova J."/>
            <person name="Kubasova T."/>
            <person name="Cejkova D."/>
            <person name="Rychlik I."/>
        </authorList>
    </citation>
    <scope>NUCLEOTIDE SEQUENCE [LARGE SCALE GENOMIC DNA]</scope>
    <source>
        <strain evidence="8 9">An431b</strain>
    </source>
</reference>
<evidence type="ECO:0000256" key="5">
    <source>
        <dbReference type="ARBA" id="ARBA00022842"/>
    </source>
</evidence>
<dbReference type="Proteomes" id="UP000729290">
    <property type="component" value="Unassembled WGS sequence"/>
</dbReference>
<keyword evidence="3" id="KW-0479">Metal-binding</keyword>
<dbReference type="InterPro" id="IPR045121">
    <property type="entry name" value="CoAse"/>
</dbReference>
<sequence length="212" mass="24668">MAYEPSPRDFQSAFGQKQPEPILKLRKFGILALMTKIDGVLHFVLTKRAAHVRQPGDICFPGGHQEKDENLKHTALRETEEELGLPAEQIQILGRSNFMLTVYGGLVQPYIGLVSYEDFRRLRCQKEEVAEVFTVPVSFFLEHQPEVHYMYWHADMSVDFPYDRIENGREYPFSSCKIPELFYFYEGRTIWGLTAQIIESIVKELPQHQAQR</sequence>
<proteinExistence type="predicted"/>
<feature type="domain" description="Nudix hydrolase" evidence="7">
    <location>
        <begin position="23"/>
        <end position="162"/>
    </location>
</feature>
<evidence type="ECO:0000313" key="9">
    <source>
        <dbReference type="Proteomes" id="UP000729290"/>
    </source>
</evidence>
<dbReference type="InterPro" id="IPR020084">
    <property type="entry name" value="NUDIX_hydrolase_CS"/>
</dbReference>
<evidence type="ECO:0000256" key="2">
    <source>
        <dbReference type="ARBA" id="ARBA00001946"/>
    </source>
</evidence>
<gene>
    <name evidence="8" type="ORF">H9X83_00190</name>
</gene>
<dbReference type="EMBL" id="JACSNV010000001">
    <property type="protein sequence ID" value="MBM6876581.1"/>
    <property type="molecule type" value="Genomic_DNA"/>
</dbReference>
<evidence type="ECO:0000256" key="4">
    <source>
        <dbReference type="ARBA" id="ARBA00022801"/>
    </source>
</evidence>